<dbReference type="InterPro" id="IPR016181">
    <property type="entry name" value="Acyl_CoA_acyltransferase"/>
</dbReference>
<dbReference type="InterPro" id="IPR000182">
    <property type="entry name" value="GNAT_dom"/>
</dbReference>
<proteinExistence type="predicted"/>
<accession>A0ABW6TM99</accession>
<dbReference type="InterPro" id="IPR050680">
    <property type="entry name" value="YpeA/RimI_acetyltransf"/>
</dbReference>
<dbReference type="InterPro" id="IPR017255">
    <property type="entry name" value="AcTrfase_GNAT_prd"/>
</dbReference>
<dbReference type="Gene3D" id="3.40.630.30">
    <property type="match status" value="1"/>
</dbReference>
<sequence length="159" mass="17844">MNVTSLSVEYINEVHDLMELGEPFIRARGLSDYWLYAELFSSTCPIMIDENNTLTGAVIAFRSQDNPAEVYIQDVMIHPKHRQQGIARVLLNSVHTQAGKWGCKRIYLTSEPENQAAHATWTTLGYVNVRGDHEIDGVSVITGYKGPGRNRAVYEFSLG</sequence>
<dbReference type="PANTHER" id="PTHR43420">
    <property type="entry name" value="ACETYLTRANSFERASE"/>
    <property type="match status" value="1"/>
</dbReference>
<keyword evidence="1 4" id="KW-0808">Transferase</keyword>
<gene>
    <name evidence="4" type="ORF">ACFYY5_26230</name>
</gene>
<dbReference type="RefSeq" id="WP_387131556.1">
    <property type="nucleotide sequence ID" value="NZ_JBIATK010000010.1"/>
</dbReference>
<evidence type="ECO:0000313" key="5">
    <source>
        <dbReference type="Proteomes" id="UP001602089"/>
    </source>
</evidence>
<dbReference type="PROSITE" id="PS51186">
    <property type="entry name" value="GNAT"/>
    <property type="match status" value="1"/>
</dbReference>
<protein>
    <submittedName>
        <fullName evidence="4">GNAT family N-acetyltransferase</fullName>
        <ecNumber evidence="4">2.3.-.-</ecNumber>
    </submittedName>
</protein>
<dbReference type="EC" id="2.3.-.-" evidence="4"/>
<dbReference type="PIRSF" id="PIRSF037663">
    <property type="entry name" value="Acetyltransf_GNAT_prd"/>
    <property type="match status" value="1"/>
</dbReference>
<evidence type="ECO:0000313" key="4">
    <source>
        <dbReference type="EMBL" id="MFF4026352.1"/>
    </source>
</evidence>
<dbReference type="SUPFAM" id="SSF55729">
    <property type="entry name" value="Acyl-CoA N-acyltransferases (Nat)"/>
    <property type="match status" value="1"/>
</dbReference>
<dbReference type="CDD" id="cd04301">
    <property type="entry name" value="NAT_SF"/>
    <property type="match status" value="1"/>
</dbReference>
<reference evidence="4 5" key="1">
    <citation type="submission" date="2024-10" db="EMBL/GenBank/DDBJ databases">
        <title>The Natural Products Discovery Center: Release of the First 8490 Sequenced Strains for Exploring Actinobacteria Biosynthetic Diversity.</title>
        <authorList>
            <person name="Kalkreuter E."/>
            <person name="Kautsar S.A."/>
            <person name="Yang D."/>
            <person name="Bader C.D."/>
            <person name="Teijaro C.N."/>
            <person name="Fluegel L."/>
            <person name="Davis C.M."/>
            <person name="Simpson J.R."/>
            <person name="Lauterbach L."/>
            <person name="Steele A.D."/>
            <person name="Gui C."/>
            <person name="Meng S."/>
            <person name="Li G."/>
            <person name="Viehrig K."/>
            <person name="Ye F."/>
            <person name="Su P."/>
            <person name="Kiefer A.F."/>
            <person name="Nichols A."/>
            <person name="Cepeda A.J."/>
            <person name="Yan W."/>
            <person name="Fan B."/>
            <person name="Jiang Y."/>
            <person name="Adhikari A."/>
            <person name="Zheng C.-J."/>
            <person name="Schuster L."/>
            <person name="Cowan T.M."/>
            <person name="Smanski M.J."/>
            <person name="Chevrette M.G."/>
            <person name="De Carvalho L.P.S."/>
            <person name="Shen B."/>
        </authorList>
    </citation>
    <scope>NUCLEOTIDE SEQUENCE [LARGE SCALE GENOMIC DNA]</scope>
    <source>
        <strain evidence="4 5">NPDC001867</strain>
    </source>
</reference>
<dbReference type="EMBL" id="JBIATK010000010">
    <property type="protein sequence ID" value="MFF4026352.1"/>
    <property type="molecule type" value="Genomic_DNA"/>
</dbReference>
<dbReference type="GO" id="GO:0016746">
    <property type="term" value="F:acyltransferase activity"/>
    <property type="evidence" value="ECO:0007669"/>
    <property type="project" value="UniProtKB-KW"/>
</dbReference>
<dbReference type="Proteomes" id="UP001602089">
    <property type="component" value="Unassembled WGS sequence"/>
</dbReference>
<name>A0ABW6TM99_9NOCA</name>
<evidence type="ECO:0000256" key="2">
    <source>
        <dbReference type="ARBA" id="ARBA00023315"/>
    </source>
</evidence>
<organism evidence="4 5">
    <name type="scientific">Nocardia elegans</name>
    <dbReference type="NCBI Taxonomy" id="300029"/>
    <lineage>
        <taxon>Bacteria</taxon>
        <taxon>Bacillati</taxon>
        <taxon>Actinomycetota</taxon>
        <taxon>Actinomycetes</taxon>
        <taxon>Mycobacteriales</taxon>
        <taxon>Nocardiaceae</taxon>
        <taxon>Nocardia</taxon>
    </lineage>
</organism>
<evidence type="ECO:0000259" key="3">
    <source>
        <dbReference type="PROSITE" id="PS51186"/>
    </source>
</evidence>
<dbReference type="PANTHER" id="PTHR43420:SF47">
    <property type="entry name" value="N-ACETYLTRANSFERASE DOMAIN-CONTAINING PROTEIN"/>
    <property type="match status" value="1"/>
</dbReference>
<feature type="domain" description="N-acetyltransferase" evidence="3">
    <location>
        <begin position="1"/>
        <end position="147"/>
    </location>
</feature>
<dbReference type="Pfam" id="PF00583">
    <property type="entry name" value="Acetyltransf_1"/>
    <property type="match status" value="1"/>
</dbReference>
<comment type="caution">
    <text evidence="4">The sequence shown here is derived from an EMBL/GenBank/DDBJ whole genome shotgun (WGS) entry which is preliminary data.</text>
</comment>
<keyword evidence="2 4" id="KW-0012">Acyltransferase</keyword>
<evidence type="ECO:0000256" key="1">
    <source>
        <dbReference type="ARBA" id="ARBA00022679"/>
    </source>
</evidence>
<keyword evidence="5" id="KW-1185">Reference proteome</keyword>